<dbReference type="Gramene" id="PNW73847">
    <property type="protein sequence ID" value="PNW73847"/>
    <property type="gene ID" value="CHLRE_13g575200v5"/>
</dbReference>
<feature type="region of interest" description="Disordered" evidence="9">
    <location>
        <begin position="1"/>
        <end position="23"/>
    </location>
</feature>
<evidence type="ECO:0000256" key="9">
    <source>
        <dbReference type="SAM" id="MobiDB-lite"/>
    </source>
</evidence>
<dbReference type="ExpressionAtlas" id="A0A2K3CZY3">
    <property type="expression patterns" value="baseline and differential"/>
</dbReference>
<evidence type="ECO:0000256" key="3">
    <source>
        <dbReference type="ARBA" id="ARBA00022801"/>
    </source>
</evidence>
<dbReference type="GO" id="GO:0046872">
    <property type="term" value="F:metal ion binding"/>
    <property type="evidence" value="ECO:0007669"/>
    <property type="project" value="UniProtKB-KW"/>
</dbReference>
<evidence type="ECO:0000259" key="10">
    <source>
        <dbReference type="PROSITE" id="PS00125"/>
    </source>
</evidence>
<dbReference type="RefSeq" id="XP_042917418.1">
    <property type="nucleotide sequence ID" value="XM_043069443.1"/>
</dbReference>
<evidence type="ECO:0000256" key="2">
    <source>
        <dbReference type="ARBA" id="ARBA00022723"/>
    </source>
</evidence>
<feature type="region of interest" description="Disordered" evidence="9">
    <location>
        <begin position="514"/>
        <end position="551"/>
    </location>
</feature>
<name>A0A2K3CZY3_CHLRE</name>
<keyword evidence="5" id="KW-0464">Manganese</keyword>
<dbReference type="InterPro" id="IPR050341">
    <property type="entry name" value="PP1_catalytic_subunit"/>
</dbReference>
<feature type="region of interest" description="Disordered" evidence="9">
    <location>
        <begin position="437"/>
        <end position="458"/>
    </location>
</feature>
<evidence type="ECO:0000256" key="7">
    <source>
        <dbReference type="ARBA" id="ARBA00048336"/>
    </source>
</evidence>
<dbReference type="SMART" id="SM00156">
    <property type="entry name" value="PP2Ac"/>
    <property type="match status" value="1"/>
</dbReference>
<evidence type="ECO:0000256" key="1">
    <source>
        <dbReference type="ARBA" id="ARBA00001936"/>
    </source>
</evidence>
<comment type="cofactor">
    <cofactor evidence="1">
        <name>Mn(2+)</name>
        <dbReference type="ChEBI" id="CHEBI:29035"/>
    </cofactor>
</comment>
<dbReference type="PANTHER" id="PTHR11668:SF300">
    <property type="entry name" value="SERINE_THREONINE-PROTEIN PHOSPHATASE"/>
    <property type="match status" value="1"/>
</dbReference>
<reference evidence="11 12" key="1">
    <citation type="journal article" date="2007" name="Science">
        <title>The Chlamydomonas genome reveals the evolution of key animal and plant functions.</title>
        <authorList>
            <person name="Merchant S.S."/>
            <person name="Prochnik S.E."/>
            <person name="Vallon O."/>
            <person name="Harris E.H."/>
            <person name="Karpowicz S.J."/>
            <person name="Witman G.B."/>
            <person name="Terry A."/>
            <person name="Salamov A."/>
            <person name="Fritz-Laylin L.K."/>
            <person name="Marechal-Drouard L."/>
            <person name="Marshall W.F."/>
            <person name="Qu L.H."/>
            <person name="Nelson D.R."/>
            <person name="Sanderfoot A.A."/>
            <person name="Spalding M.H."/>
            <person name="Kapitonov V.V."/>
            <person name="Ren Q."/>
            <person name="Ferris P."/>
            <person name="Lindquist E."/>
            <person name="Shapiro H."/>
            <person name="Lucas S.M."/>
            <person name="Grimwood J."/>
            <person name="Schmutz J."/>
            <person name="Cardol P."/>
            <person name="Cerutti H."/>
            <person name="Chanfreau G."/>
            <person name="Chen C.L."/>
            <person name="Cognat V."/>
            <person name="Croft M.T."/>
            <person name="Dent R."/>
            <person name="Dutcher S."/>
            <person name="Fernandez E."/>
            <person name="Fukuzawa H."/>
            <person name="Gonzalez-Ballester D."/>
            <person name="Gonzalez-Halphen D."/>
            <person name="Hallmann A."/>
            <person name="Hanikenne M."/>
            <person name="Hippler M."/>
            <person name="Inwood W."/>
            <person name="Jabbari K."/>
            <person name="Kalanon M."/>
            <person name="Kuras R."/>
            <person name="Lefebvre P.A."/>
            <person name="Lemaire S.D."/>
            <person name="Lobanov A.V."/>
            <person name="Lohr M."/>
            <person name="Manuell A."/>
            <person name="Meier I."/>
            <person name="Mets L."/>
            <person name="Mittag M."/>
            <person name="Mittelmeier T."/>
            <person name="Moroney J.V."/>
            <person name="Moseley J."/>
            <person name="Napoli C."/>
            <person name="Nedelcu A.M."/>
            <person name="Niyogi K."/>
            <person name="Novoselov S.V."/>
            <person name="Paulsen I.T."/>
            <person name="Pazour G."/>
            <person name="Purton S."/>
            <person name="Ral J.P."/>
            <person name="Riano-Pachon D.M."/>
            <person name="Riekhof W."/>
            <person name="Rymarquis L."/>
            <person name="Schroda M."/>
            <person name="Stern D."/>
            <person name="Umen J."/>
            <person name="Willows R."/>
            <person name="Wilson N."/>
            <person name="Zimmer S.L."/>
            <person name="Allmer J."/>
            <person name="Balk J."/>
            <person name="Bisova K."/>
            <person name="Chen C.J."/>
            <person name="Elias M."/>
            <person name="Gendler K."/>
            <person name="Hauser C."/>
            <person name="Lamb M.R."/>
            <person name="Ledford H."/>
            <person name="Long J.C."/>
            <person name="Minagawa J."/>
            <person name="Page M.D."/>
            <person name="Pan J."/>
            <person name="Pootakham W."/>
            <person name="Roje S."/>
            <person name="Rose A."/>
            <person name="Stahlberg E."/>
            <person name="Terauchi A.M."/>
            <person name="Yang P."/>
            <person name="Ball S."/>
            <person name="Bowler C."/>
            <person name="Dieckmann C.L."/>
            <person name="Gladyshev V.N."/>
            <person name="Green P."/>
            <person name="Jorgensen R."/>
            <person name="Mayfield S."/>
            <person name="Mueller-Roeber B."/>
            <person name="Rajamani S."/>
            <person name="Sayre R.T."/>
            <person name="Brokstein P."/>
            <person name="Dubchak I."/>
            <person name="Goodstein D."/>
            <person name="Hornick L."/>
            <person name="Huang Y.W."/>
            <person name="Jhaveri J."/>
            <person name="Luo Y."/>
            <person name="Martinez D."/>
            <person name="Ngau W.C."/>
            <person name="Otillar B."/>
            <person name="Poliakov A."/>
            <person name="Porter A."/>
            <person name="Szajkowski L."/>
            <person name="Werner G."/>
            <person name="Zhou K."/>
            <person name="Grigoriev I.V."/>
            <person name="Rokhsar D.S."/>
            <person name="Grossman A.R."/>
        </authorList>
    </citation>
    <scope>NUCLEOTIDE SEQUENCE [LARGE SCALE GENOMIC DNA]</scope>
    <source>
        <strain evidence="12">CC-503</strain>
    </source>
</reference>
<dbReference type="STRING" id="3055.A0A2K3CZY3"/>
<dbReference type="PROSITE" id="PS00125">
    <property type="entry name" value="SER_THR_PHOSPHATASE"/>
    <property type="match status" value="1"/>
</dbReference>
<dbReference type="Proteomes" id="UP000006906">
    <property type="component" value="Chromosome 13"/>
</dbReference>
<feature type="region of interest" description="Disordered" evidence="9">
    <location>
        <begin position="650"/>
        <end position="691"/>
    </location>
</feature>
<dbReference type="InterPro" id="IPR029052">
    <property type="entry name" value="Metallo-depent_PP-like"/>
</dbReference>
<feature type="compositionally biased region" description="Gly residues" evidence="9">
    <location>
        <begin position="676"/>
        <end position="687"/>
    </location>
</feature>
<dbReference type="GeneID" id="5719219"/>
<dbReference type="InParanoid" id="A0A2K3CZY3"/>
<protein>
    <recommendedName>
        <fullName evidence="8">Serine/threonine-protein phosphatase</fullName>
        <ecNumber evidence="8">3.1.3.16</ecNumber>
    </recommendedName>
</protein>
<dbReference type="KEGG" id="cre:CHLRE_13g575200v5"/>
<keyword evidence="4" id="KW-0904">Protein phosphatase</keyword>
<dbReference type="PRINTS" id="PR00114">
    <property type="entry name" value="STPHPHTASE"/>
</dbReference>
<keyword evidence="2" id="KW-0479">Metal-binding</keyword>
<evidence type="ECO:0000256" key="8">
    <source>
        <dbReference type="RuleBase" id="RU004273"/>
    </source>
</evidence>
<keyword evidence="12" id="KW-1185">Reference proteome</keyword>
<gene>
    <name evidence="11" type="ORF">CHLRE_13g575200v5</name>
</gene>
<dbReference type="Gene3D" id="3.60.21.10">
    <property type="match status" value="1"/>
</dbReference>
<accession>A0A2K3CZY3</accession>
<dbReference type="OrthoDB" id="546816at2759"/>
<feature type="compositionally biased region" description="Polar residues" evidence="9">
    <location>
        <begin position="441"/>
        <end position="452"/>
    </location>
</feature>
<dbReference type="GO" id="GO:0005634">
    <property type="term" value="C:nucleus"/>
    <property type="evidence" value="ECO:0000318"/>
    <property type="project" value="GO_Central"/>
</dbReference>
<comment type="catalytic activity">
    <reaction evidence="6">
        <text>O-phospho-L-seryl-[protein] + H2O = L-seryl-[protein] + phosphate</text>
        <dbReference type="Rhea" id="RHEA:20629"/>
        <dbReference type="Rhea" id="RHEA-COMP:9863"/>
        <dbReference type="Rhea" id="RHEA-COMP:11604"/>
        <dbReference type="ChEBI" id="CHEBI:15377"/>
        <dbReference type="ChEBI" id="CHEBI:29999"/>
        <dbReference type="ChEBI" id="CHEBI:43474"/>
        <dbReference type="ChEBI" id="CHEBI:83421"/>
        <dbReference type="EC" id="3.1.3.16"/>
    </reaction>
</comment>
<feature type="domain" description="Serine/threonine specific protein phosphatases" evidence="10">
    <location>
        <begin position="132"/>
        <end position="137"/>
    </location>
</feature>
<dbReference type="Pfam" id="PF00149">
    <property type="entry name" value="Metallophos"/>
    <property type="match status" value="1"/>
</dbReference>
<dbReference type="GO" id="GO:0005737">
    <property type="term" value="C:cytoplasm"/>
    <property type="evidence" value="ECO:0000318"/>
    <property type="project" value="GO_Central"/>
</dbReference>
<evidence type="ECO:0000256" key="6">
    <source>
        <dbReference type="ARBA" id="ARBA00047761"/>
    </source>
</evidence>
<comment type="catalytic activity">
    <reaction evidence="7 8">
        <text>O-phospho-L-threonyl-[protein] + H2O = L-threonyl-[protein] + phosphate</text>
        <dbReference type="Rhea" id="RHEA:47004"/>
        <dbReference type="Rhea" id="RHEA-COMP:11060"/>
        <dbReference type="Rhea" id="RHEA-COMP:11605"/>
        <dbReference type="ChEBI" id="CHEBI:15377"/>
        <dbReference type="ChEBI" id="CHEBI:30013"/>
        <dbReference type="ChEBI" id="CHEBI:43474"/>
        <dbReference type="ChEBI" id="CHEBI:61977"/>
        <dbReference type="EC" id="3.1.3.16"/>
    </reaction>
</comment>
<keyword evidence="3 8" id="KW-0378">Hydrolase</keyword>
<feature type="region of interest" description="Disordered" evidence="9">
    <location>
        <begin position="1140"/>
        <end position="1211"/>
    </location>
</feature>
<proteinExistence type="inferred from homology"/>
<dbReference type="AlphaFoldDB" id="A0A2K3CZY3"/>
<dbReference type="EMBL" id="CM008974">
    <property type="protein sequence ID" value="PNW73847.1"/>
    <property type="molecule type" value="Genomic_DNA"/>
</dbReference>
<sequence length="1211" mass="125424">MGRRGFTPQDHDEDGPTVVSPEHEWQEARPIHERMLDLLLQPSQSFKTDQIPNVASRFSAQECAVIIKKARLLLAGEESLLYVAAPCRVVSDLHGVPWVFLGDYVDRTPYGFEVMLLLYSLKIKWPDRIFLLRGNHELESINTAYGFKQELEEKWGLQYGTSLYNAFNDSFAYMPLAGIAIPPGYEGEVPTFITYEDSRQQSDSPRKQQMQLPKYIPDRYLMMHGGIGRLEWLSEIAAVKRPLRTDYEYGGVLTDVVWSDPAPNDDDIGILTSGRDWNAGGIVRFGADRVEEFCKRNHITAILRGHEIVQEGMQIAFGGRLLTFFTAPNYPGRGTNDGVILNLALVKDQMSGNTNIEVQPIRFEANPVPYVPSIDDDAASDLTEMEPHDDGDYETQQQPSDAEHFEEQPDGQPQPQPPAYADLHHLEGDEAPALCSAAGVGQQTASVPTGTSCDPAHSERFWRSTGAAAAACGGPAPANAGAAAADTAANASVDGCDNSVEMEDGGDEIVFCPSATHSPGRRGLPGVSRGSGGAAHDLATGSAEEGDIESRCGSSPVLMAETFGALDSMPPTGARLHELRNRWELQNQGAGPQLVNAGMQGAQHVPAPPREFQHAKIVKAAPPPPPGFGLVTRPLPGSAPRVARVAQGGSTAALATENSSAQVTAAATPPLPSAGGAAGSQGSGGPSGDEDVAAATNIEAGGFWAALVAVASQQATERPVAAPVAVARGEASPPEAELFRKPPLCAALQSTCFDDEDPWDMPDTSNGPYVQRPYDDVPADAVVAADADGDTSDVDGSNTGFGSPVNTGAFGSPATSPTAARIHLSARLDGVAASITAADVAVPVPDAAAGSPPARPRLHAAFAVPSPSMLAPLLMQTAGPIYDAAADGDQAMQDIDTLQLRSDGEDDTAMRDAGGSMDVELSSEAAGHGEQQAACSSPPEAGTLLVEIIATSSPTTSPDPEISNWGASGAIQPPTEPQLREVLALAPAQGQALSFPIRAVQPCIAMLPFNLVPVMVVPASPQAGAAMVSGARAQPMPIVTGSWIPADAAAAAAVAAAASIGGSNDGCKLIPVMGAIATASLSPGIPVPSGAQSVLSAGVAGHPARPASDPPPATVRVRPVSMGSAGAATAAVAVAAATTPPRAGSGAVSRGGTASPSALPPTGSPKPVARRISEGSAVSEAVTQRADEPRSPTPPRMCREAGLIITDTASV</sequence>
<evidence type="ECO:0000313" key="12">
    <source>
        <dbReference type="Proteomes" id="UP000006906"/>
    </source>
</evidence>
<dbReference type="EC" id="3.1.3.16" evidence="8"/>
<dbReference type="GO" id="GO:0004722">
    <property type="term" value="F:protein serine/threonine phosphatase activity"/>
    <property type="evidence" value="ECO:0000318"/>
    <property type="project" value="GO_Central"/>
</dbReference>
<evidence type="ECO:0000256" key="4">
    <source>
        <dbReference type="ARBA" id="ARBA00022912"/>
    </source>
</evidence>
<evidence type="ECO:0000256" key="5">
    <source>
        <dbReference type="ARBA" id="ARBA00023211"/>
    </source>
</evidence>
<organism evidence="11 12">
    <name type="scientific">Chlamydomonas reinhardtii</name>
    <name type="common">Chlamydomonas smithii</name>
    <dbReference type="NCBI Taxonomy" id="3055"/>
    <lineage>
        <taxon>Eukaryota</taxon>
        <taxon>Viridiplantae</taxon>
        <taxon>Chlorophyta</taxon>
        <taxon>core chlorophytes</taxon>
        <taxon>Chlorophyceae</taxon>
        <taxon>CS clade</taxon>
        <taxon>Chlamydomonadales</taxon>
        <taxon>Chlamydomonadaceae</taxon>
        <taxon>Chlamydomonas</taxon>
    </lineage>
</organism>
<dbReference type="SUPFAM" id="SSF56300">
    <property type="entry name" value="Metallo-dependent phosphatases"/>
    <property type="match status" value="1"/>
</dbReference>
<evidence type="ECO:0000313" key="11">
    <source>
        <dbReference type="EMBL" id="PNW73847.1"/>
    </source>
</evidence>
<dbReference type="InterPro" id="IPR004843">
    <property type="entry name" value="Calcineurin-like_PHP"/>
</dbReference>
<comment type="similarity">
    <text evidence="8">Belongs to the PPP phosphatase family.</text>
</comment>
<dbReference type="CDD" id="cd00144">
    <property type="entry name" value="MPP_PPP_family"/>
    <property type="match status" value="1"/>
</dbReference>
<dbReference type="InterPro" id="IPR006186">
    <property type="entry name" value="Ser/Thr-sp_prot-phosphatase"/>
</dbReference>
<feature type="region of interest" description="Disordered" evidence="9">
    <location>
        <begin position="381"/>
        <end position="422"/>
    </location>
</feature>
<dbReference type="PANTHER" id="PTHR11668">
    <property type="entry name" value="SERINE/THREONINE PROTEIN PHOSPHATASE"/>
    <property type="match status" value="1"/>
</dbReference>